<organism evidence="1 2">
    <name type="scientific">[Collinsella] massiliensis</name>
    <dbReference type="NCBI Taxonomy" id="1232426"/>
    <lineage>
        <taxon>Bacteria</taxon>
        <taxon>Bacillati</taxon>
        <taxon>Actinomycetota</taxon>
        <taxon>Coriobacteriia</taxon>
        <taxon>Coriobacteriales</taxon>
        <taxon>Coriobacteriaceae</taxon>
        <taxon>Enorma</taxon>
    </lineage>
</organism>
<proteinExistence type="predicted"/>
<comment type="caution">
    <text evidence="1">The sequence shown here is derived from an EMBL/GenBank/DDBJ whole genome shotgun (WGS) entry which is preliminary data.</text>
</comment>
<dbReference type="AlphaFoldDB" id="A0A1Y3Y3I5"/>
<keyword evidence="2" id="KW-1185">Reference proteome</keyword>
<dbReference type="Proteomes" id="UP000195781">
    <property type="component" value="Unassembled WGS sequence"/>
</dbReference>
<evidence type="ECO:0000313" key="2">
    <source>
        <dbReference type="Proteomes" id="UP000195781"/>
    </source>
</evidence>
<evidence type="ECO:0000313" key="1">
    <source>
        <dbReference type="EMBL" id="OUN89939.1"/>
    </source>
</evidence>
<gene>
    <name evidence="1" type="ORF">B5G02_00865</name>
</gene>
<reference evidence="2" key="1">
    <citation type="submission" date="2017-04" db="EMBL/GenBank/DDBJ databases">
        <title>Function of individual gut microbiota members based on whole genome sequencing of pure cultures obtained from chicken caecum.</title>
        <authorList>
            <person name="Medvecky M."/>
            <person name="Cejkova D."/>
            <person name="Polansky O."/>
            <person name="Karasova D."/>
            <person name="Kubasova T."/>
            <person name="Cizek A."/>
            <person name="Rychlik I."/>
        </authorList>
    </citation>
    <scope>NUCLEOTIDE SEQUENCE [LARGE SCALE GENOMIC DNA]</scope>
    <source>
        <strain evidence="2">An5</strain>
    </source>
</reference>
<dbReference type="EMBL" id="NFIE01000001">
    <property type="protein sequence ID" value="OUN89939.1"/>
    <property type="molecule type" value="Genomic_DNA"/>
</dbReference>
<sequence length="80" mass="8460">MISSLWKLGATGAISCSFVAVGSGCLSIAKAFQGRGMCFMKQDRLPAYFSAQMSVCEALFQPFLLGKKSAPSTSLLVVSM</sequence>
<accession>A0A1Y3Y3I5</accession>
<name>A0A1Y3Y3I5_9ACTN</name>
<protein>
    <submittedName>
        <fullName evidence="1">Uncharacterized protein</fullName>
    </submittedName>
</protein>
<dbReference type="PROSITE" id="PS51257">
    <property type="entry name" value="PROKAR_LIPOPROTEIN"/>
    <property type="match status" value="1"/>
</dbReference>